<dbReference type="AlphaFoldDB" id="A0A269TKL9"/>
<name>A0A269TKL9_9BACT</name>
<gene>
    <name evidence="1" type="ORF">CJJ23_01705</name>
</gene>
<reference evidence="2" key="1">
    <citation type="submission" date="2017-08" db="EMBL/GenBank/DDBJ databases">
        <authorList>
            <person name="Alvarez-Ponce D."/>
            <person name="Weitzman C.L."/>
            <person name="Tillett R.L."/>
            <person name="Sandmeier F.C."/>
            <person name="Tracy C.R."/>
        </authorList>
    </citation>
    <scope>NUCLEOTIDE SEQUENCE [LARGE SCALE GENOMIC DNA]</scope>
    <source>
        <strain evidence="2">723</strain>
    </source>
</reference>
<proteinExistence type="predicted"/>
<dbReference type="RefSeq" id="WP_095334657.1">
    <property type="nucleotide sequence ID" value="NZ_NQNY01000004.1"/>
</dbReference>
<comment type="caution">
    <text evidence="1">The sequence shown here is derived from an EMBL/GenBank/DDBJ whole genome shotgun (WGS) entry which is preliminary data.</text>
</comment>
<organism evidence="1 2">
    <name type="scientific">Mycoplasmopsis agassizii</name>
    <dbReference type="NCBI Taxonomy" id="33922"/>
    <lineage>
        <taxon>Bacteria</taxon>
        <taxon>Bacillati</taxon>
        <taxon>Mycoplasmatota</taxon>
        <taxon>Mycoplasmoidales</taxon>
        <taxon>Metamycoplasmataceae</taxon>
        <taxon>Mycoplasmopsis</taxon>
    </lineage>
</organism>
<dbReference type="EMBL" id="NQNY01000004">
    <property type="protein sequence ID" value="PAK21488.1"/>
    <property type="molecule type" value="Genomic_DNA"/>
</dbReference>
<protein>
    <submittedName>
        <fullName evidence="1">Uncharacterized protein</fullName>
    </submittedName>
</protein>
<evidence type="ECO:0000313" key="1">
    <source>
        <dbReference type="EMBL" id="PAK21488.1"/>
    </source>
</evidence>
<evidence type="ECO:0000313" key="2">
    <source>
        <dbReference type="Proteomes" id="UP000216943"/>
    </source>
</evidence>
<dbReference type="OrthoDB" id="9911379at2"/>
<dbReference type="Proteomes" id="UP000216943">
    <property type="component" value="Unassembled WGS sequence"/>
</dbReference>
<sequence>MYNADLEKLKLDFINYLYEKKIEYKLNDNADIKAIDLTFWLKNTLFKIMFKQVEKSDQEIDLEAIEEDIIFMSNSVLDDQELWLISNHEQLEEIKKYLDELLK</sequence>
<accession>A0A269TKL9</accession>